<dbReference type="PANTHER" id="PTHR43611:SF3">
    <property type="entry name" value="FLAVIN MONONUCLEOTIDE HYDROLASE 1, CHLOROPLATIC"/>
    <property type="match status" value="1"/>
</dbReference>
<dbReference type="AlphaFoldDB" id="A0A1F6DHT5"/>
<dbReference type="SFLD" id="SFLDG01129">
    <property type="entry name" value="C1.5:_HAD__Beta-PGM__Phosphata"/>
    <property type="match status" value="1"/>
</dbReference>
<dbReference type="InterPro" id="IPR023214">
    <property type="entry name" value="HAD_sf"/>
</dbReference>
<dbReference type="Proteomes" id="UP000178042">
    <property type="component" value="Unassembled WGS sequence"/>
</dbReference>
<reference evidence="1 2" key="1">
    <citation type="journal article" date="2016" name="Nat. Commun.">
        <title>Thousands of microbial genomes shed light on interconnected biogeochemical processes in an aquifer system.</title>
        <authorList>
            <person name="Anantharaman K."/>
            <person name="Brown C.T."/>
            <person name="Hug L.A."/>
            <person name="Sharon I."/>
            <person name="Castelle C.J."/>
            <person name="Probst A.J."/>
            <person name="Thomas B.C."/>
            <person name="Singh A."/>
            <person name="Wilkins M.J."/>
            <person name="Karaoz U."/>
            <person name="Brodie E.L."/>
            <person name="Williams K.H."/>
            <person name="Hubbard S.S."/>
            <person name="Banfield J.F."/>
        </authorList>
    </citation>
    <scope>NUCLEOTIDE SEQUENCE [LARGE SCALE GENOMIC DNA]</scope>
</reference>
<comment type="caution">
    <text evidence="1">The sequence shown here is derived from an EMBL/GenBank/DDBJ whole genome shotgun (WGS) entry which is preliminary data.</text>
</comment>
<dbReference type="PRINTS" id="PR00413">
    <property type="entry name" value="HADHALOGNASE"/>
</dbReference>
<evidence type="ECO:0000313" key="1">
    <source>
        <dbReference type="EMBL" id="OGG60890.1"/>
    </source>
</evidence>
<protein>
    <recommendedName>
        <fullName evidence="3">HAD family hydrolase</fullName>
    </recommendedName>
</protein>
<name>A0A1F6DHT5_9BACT</name>
<dbReference type="EMBL" id="MFLD01000006">
    <property type="protein sequence ID" value="OGG60890.1"/>
    <property type="molecule type" value="Genomic_DNA"/>
</dbReference>
<evidence type="ECO:0008006" key="3">
    <source>
        <dbReference type="Google" id="ProtNLM"/>
    </source>
</evidence>
<dbReference type="Pfam" id="PF00702">
    <property type="entry name" value="Hydrolase"/>
    <property type="match status" value="1"/>
</dbReference>
<dbReference type="SUPFAM" id="SSF56784">
    <property type="entry name" value="HAD-like"/>
    <property type="match status" value="1"/>
</dbReference>
<organism evidence="1 2">
    <name type="scientific">Candidatus Kaiserbacteria bacterium RIFCSPHIGHO2_02_FULL_49_16</name>
    <dbReference type="NCBI Taxonomy" id="1798490"/>
    <lineage>
        <taxon>Bacteria</taxon>
        <taxon>Candidatus Kaiseribacteriota</taxon>
    </lineage>
</organism>
<dbReference type="Gene3D" id="3.40.50.1000">
    <property type="entry name" value="HAD superfamily/HAD-like"/>
    <property type="match status" value="1"/>
</dbReference>
<dbReference type="InterPro" id="IPR036412">
    <property type="entry name" value="HAD-like_sf"/>
</dbReference>
<dbReference type="SFLD" id="SFLDS00003">
    <property type="entry name" value="Haloacid_Dehalogenase"/>
    <property type="match status" value="1"/>
</dbReference>
<accession>A0A1F6DHT5</accession>
<gene>
    <name evidence="1" type="ORF">A3C86_02700</name>
</gene>
<proteinExistence type="predicted"/>
<dbReference type="NCBIfam" id="TIGR01549">
    <property type="entry name" value="HAD-SF-IA-v1"/>
    <property type="match status" value="1"/>
</dbReference>
<sequence>MSNNIKAVVFDFGGVIELYEGGKFVQSIAEYIGVPYADFRDEYFRYNYLANVENMPWEEMVLKVVSIFNKDKAKEEGIKEIVREKSENRNLNTELVSYFPKLKKLGLKTGIFSNSNSILRERLKEYGLLELADVLVISGEIGHQKPHKEAFQVLFEKLQLRPEEVIFIDDTPRSLEKADEIGYIPILFKGNEQLKADLKKMGIEIIK</sequence>
<dbReference type="PANTHER" id="PTHR43611">
    <property type="entry name" value="ALPHA-D-GLUCOSE 1-PHOSPHATE PHOSPHATASE"/>
    <property type="match status" value="1"/>
</dbReference>
<dbReference type="InterPro" id="IPR006439">
    <property type="entry name" value="HAD-SF_hydro_IA"/>
</dbReference>
<dbReference type="NCBIfam" id="TIGR01509">
    <property type="entry name" value="HAD-SF-IA-v3"/>
    <property type="match status" value="1"/>
</dbReference>
<evidence type="ECO:0000313" key="2">
    <source>
        <dbReference type="Proteomes" id="UP000178042"/>
    </source>
</evidence>